<dbReference type="EMBL" id="BPLQ01003115">
    <property type="protein sequence ID" value="GIX98103.1"/>
    <property type="molecule type" value="Genomic_DNA"/>
</dbReference>
<comment type="caution">
    <text evidence="1">The sequence shown here is derived from an EMBL/GenBank/DDBJ whole genome shotgun (WGS) entry which is preliminary data.</text>
</comment>
<keyword evidence="2" id="KW-1185">Reference proteome</keyword>
<feature type="non-terminal residue" evidence="1">
    <location>
        <position position="1"/>
    </location>
</feature>
<evidence type="ECO:0000313" key="2">
    <source>
        <dbReference type="Proteomes" id="UP001054837"/>
    </source>
</evidence>
<sequence>EEQVIMFPSPYSAAQNTHAIVVCTEWDEFLELDYKRIYDNDRCQNKSKAEWSDWKLHYIVQIIKN</sequence>
<dbReference type="Proteomes" id="UP001054837">
    <property type="component" value="Unassembled WGS sequence"/>
</dbReference>
<dbReference type="InterPro" id="IPR036220">
    <property type="entry name" value="UDP-Glc/GDP-Man_DH_C_sf"/>
</dbReference>
<organism evidence="1 2">
    <name type="scientific">Caerostris darwini</name>
    <dbReference type="NCBI Taxonomy" id="1538125"/>
    <lineage>
        <taxon>Eukaryota</taxon>
        <taxon>Metazoa</taxon>
        <taxon>Ecdysozoa</taxon>
        <taxon>Arthropoda</taxon>
        <taxon>Chelicerata</taxon>
        <taxon>Arachnida</taxon>
        <taxon>Araneae</taxon>
        <taxon>Araneomorphae</taxon>
        <taxon>Entelegynae</taxon>
        <taxon>Araneoidea</taxon>
        <taxon>Araneidae</taxon>
        <taxon>Caerostris</taxon>
    </lineage>
</organism>
<protein>
    <submittedName>
        <fullName evidence="1">Uncharacterized protein</fullName>
    </submittedName>
</protein>
<name>A0AAV4PPN7_9ARAC</name>
<dbReference type="AlphaFoldDB" id="A0AAV4PPN7"/>
<reference evidence="1 2" key="1">
    <citation type="submission" date="2021-06" db="EMBL/GenBank/DDBJ databases">
        <title>Caerostris darwini draft genome.</title>
        <authorList>
            <person name="Kono N."/>
            <person name="Arakawa K."/>
        </authorList>
    </citation>
    <scope>NUCLEOTIDE SEQUENCE [LARGE SCALE GENOMIC DNA]</scope>
</reference>
<accession>A0AAV4PPN7</accession>
<dbReference type="Gene3D" id="3.40.50.720">
    <property type="entry name" value="NAD(P)-binding Rossmann-like Domain"/>
    <property type="match status" value="1"/>
</dbReference>
<gene>
    <name evidence="1" type="ORF">CDAR_500961</name>
</gene>
<dbReference type="SUPFAM" id="SSF52413">
    <property type="entry name" value="UDP-glucose/GDP-mannose dehydrogenase C-terminal domain"/>
    <property type="match status" value="1"/>
</dbReference>
<proteinExistence type="predicted"/>
<evidence type="ECO:0000313" key="1">
    <source>
        <dbReference type="EMBL" id="GIX98103.1"/>
    </source>
</evidence>